<sequence>MVQDNETNFNKLLSLGPLEVATIAFFISVGISLIYKNGFYSKLGIDWYLNNLSPQYIFMSSLGLVLPIFLSIFLGVFLSIKYKEFMNSIGGQALYLIFVFGGLIAIKLGLHIPFIAIILIFILFITMLMIESIQALSNIFTLPDVNVIHNKITVLMKSFMLISLVFSIFSICYSPYLYGQAEATEIISKKTRLNLIELHSDKHNWLLLEMNGDKALLINSIDLQSFKIVEYKDIKEIKVK</sequence>
<dbReference type="RefSeq" id="WP_349929480.1">
    <property type="nucleotide sequence ID" value="NZ_CP157981.1"/>
</dbReference>
<evidence type="ECO:0000313" key="2">
    <source>
        <dbReference type="EMBL" id="XBU16704.1"/>
    </source>
</evidence>
<dbReference type="AlphaFoldDB" id="A0AAU7T0K4"/>
<keyword evidence="1" id="KW-1133">Transmembrane helix</keyword>
<reference evidence="2" key="1">
    <citation type="submission" date="2024-06" db="EMBL/GenBank/DDBJ databases">
        <authorList>
            <person name="Song Z."/>
        </authorList>
    </citation>
    <scope>NUCLEOTIDE SEQUENCE</scope>
    <source>
        <strain evidence="2">A1-4-2</strain>
    </source>
</reference>
<keyword evidence="1" id="KW-0812">Transmembrane</keyword>
<dbReference type="EMBL" id="CP157981">
    <property type="protein sequence ID" value="XBU16704.1"/>
    <property type="molecule type" value="Genomic_DNA"/>
</dbReference>
<evidence type="ECO:0000256" key="1">
    <source>
        <dbReference type="SAM" id="Phobius"/>
    </source>
</evidence>
<keyword evidence="1" id="KW-0472">Membrane</keyword>
<feature type="transmembrane region" description="Helical" evidence="1">
    <location>
        <begin position="159"/>
        <end position="178"/>
    </location>
</feature>
<protein>
    <submittedName>
        <fullName evidence="2">Uncharacterized protein</fullName>
    </submittedName>
</protein>
<feature type="transmembrane region" description="Helical" evidence="1">
    <location>
        <begin position="85"/>
        <end position="106"/>
    </location>
</feature>
<feature type="transmembrane region" description="Helical" evidence="1">
    <location>
        <begin position="12"/>
        <end position="35"/>
    </location>
</feature>
<name>A0AAU7T0K4_9GAMM</name>
<organism evidence="2">
    <name type="scientific">Acinetobacter sp. A1-4-2</name>
    <dbReference type="NCBI Taxonomy" id="3156489"/>
    <lineage>
        <taxon>Bacteria</taxon>
        <taxon>Pseudomonadati</taxon>
        <taxon>Pseudomonadota</taxon>
        <taxon>Gammaproteobacteria</taxon>
        <taxon>Moraxellales</taxon>
        <taxon>Moraxellaceae</taxon>
        <taxon>Acinetobacter</taxon>
    </lineage>
</organism>
<feature type="transmembrane region" description="Helical" evidence="1">
    <location>
        <begin position="112"/>
        <end position="130"/>
    </location>
</feature>
<accession>A0AAU7T0K4</accession>
<feature type="transmembrane region" description="Helical" evidence="1">
    <location>
        <begin position="55"/>
        <end position="78"/>
    </location>
</feature>
<proteinExistence type="predicted"/>
<gene>
    <name evidence="2" type="ORF">ABJ384_05950</name>
</gene>